<dbReference type="EMBL" id="CP009285">
    <property type="protein sequence ID" value="AIQ58552.1"/>
    <property type="molecule type" value="Genomic_DNA"/>
</dbReference>
<organism evidence="4 5">
    <name type="scientific">Paenibacillus borealis</name>
    <dbReference type="NCBI Taxonomy" id="160799"/>
    <lineage>
        <taxon>Bacteria</taxon>
        <taxon>Bacillati</taxon>
        <taxon>Bacillota</taxon>
        <taxon>Bacilli</taxon>
        <taxon>Bacillales</taxon>
        <taxon>Paenibacillaceae</taxon>
        <taxon>Paenibacillus</taxon>
    </lineage>
</organism>
<dbReference type="PROSITE" id="PS00893">
    <property type="entry name" value="NUDIX_BOX"/>
    <property type="match status" value="1"/>
</dbReference>
<dbReference type="OrthoDB" id="21342at2"/>
<dbReference type="PANTHER" id="PTHR43046:SF16">
    <property type="entry name" value="ADP-RIBOSE PYROPHOSPHATASE YJHB-RELATED"/>
    <property type="match status" value="1"/>
</dbReference>
<dbReference type="InterPro" id="IPR000086">
    <property type="entry name" value="NUDIX_hydrolase_dom"/>
</dbReference>
<dbReference type="CDD" id="cd04683">
    <property type="entry name" value="NUDIX_Hydrolase"/>
    <property type="match status" value="1"/>
</dbReference>
<comment type="cofactor">
    <cofactor evidence="1">
        <name>Mg(2+)</name>
        <dbReference type="ChEBI" id="CHEBI:18420"/>
    </cofactor>
</comment>
<evidence type="ECO:0000256" key="2">
    <source>
        <dbReference type="ARBA" id="ARBA00022801"/>
    </source>
</evidence>
<name>A0A089LCI3_PAEBO</name>
<evidence type="ECO:0000313" key="4">
    <source>
        <dbReference type="EMBL" id="AIQ58552.1"/>
    </source>
</evidence>
<dbReference type="HOGENOM" id="CLU_037162_9_3_9"/>
<dbReference type="Proteomes" id="UP000029518">
    <property type="component" value="Chromosome"/>
</dbReference>
<dbReference type="RefSeq" id="WP_042213571.1">
    <property type="nucleotide sequence ID" value="NZ_CP009285.1"/>
</dbReference>
<dbReference type="SUPFAM" id="SSF55811">
    <property type="entry name" value="Nudix"/>
    <property type="match status" value="1"/>
</dbReference>
<dbReference type="KEGG" id="pbd:PBOR_17610"/>
<dbReference type="Gene3D" id="3.90.79.10">
    <property type="entry name" value="Nucleoside Triphosphate Pyrophosphohydrolase"/>
    <property type="match status" value="1"/>
</dbReference>
<evidence type="ECO:0000259" key="3">
    <source>
        <dbReference type="PROSITE" id="PS51462"/>
    </source>
</evidence>
<evidence type="ECO:0000256" key="1">
    <source>
        <dbReference type="ARBA" id="ARBA00001946"/>
    </source>
</evidence>
<dbReference type="GO" id="GO:0016787">
    <property type="term" value="F:hydrolase activity"/>
    <property type="evidence" value="ECO:0007669"/>
    <property type="project" value="UniProtKB-KW"/>
</dbReference>
<dbReference type="Pfam" id="PF00293">
    <property type="entry name" value="NUDIX"/>
    <property type="match status" value="1"/>
</dbReference>
<accession>A0A089LCI3</accession>
<dbReference type="AlphaFoldDB" id="A0A089LCI3"/>
<sequence length="144" mass="16484">MEPFRLLTVVHVFLIKDGQILLLRRSNTGHHDGEYGLPAGKLEGGEELHSAAIREVREECGAVIAPSDLEMLGAMHIRTSGNERIDFFFRAEHWSGEISNTEPDKCDDLRWFPLDDLPDNMISYVKEAWSKFREDVWFASHGWA</sequence>
<reference evidence="4" key="1">
    <citation type="submission" date="2014-08" db="EMBL/GenBank/DDBJ databases">
        <title>Comparative genomics of the Paenibacillus odorifer group.</title>
        <authorList>
            <person name="den Bakker H.C."/>
            <person name="Tsai Y.-C.Y.-C."/>
            <person name="Martin N."/>
            <person name="Korlach J."/>
            <person name="Wiedmann M."/>
        </authorList>
    </citation>
    <scope>NUCLEOTIDE SEQUENCE [LARGE SCALE GENOMIC DNA]</scope>
    <source>
        <strain evidence="4">DSM 13188</strain>
    </source>
</reference>
<feature type="domain" description="Nudix hydrolase" evidence="3">
    <location>
        <begin position="5"/>
        <end position="134"/>
    </location>
</feature>
<keyword evidence="2 4" id="KW-0378">Hydrolase</keyword>
<dbReference type="PANTHER" id="PTHR43046">
    <property type="entry name" value="GDP-MANNOSE MANNOSYL HYDROLASE"/>
    <property type="match status" value="1"/>
</dbReference>
<dbReference type="InterPro" id="IPR020084">
    <property type="entry name" value="NUDIX_hydrolase_CS"/>
</dbReference>
<dbReference type="InterPro" id="IPR015797">
    <property type="entry name" value="NUDIX_hydrolase-like_dom_sf"/>
</dbReference>
<gene>
    <name evidence="4" type="ORF">PBOR_17610</name>
</gene>
<keyword evidence="5" id="KW-1185">Reference proteome</keyword>
<protein>
    <submittedName>
        <fullName evidence="4">NUDIX hydrolase</fullName>
    </submittedName>
</protein>
<evidence type="ECO:0000313" key="5">
    <source>
        <dbReference type="Proteomes" id="UP000029518"/>
    </source>
</evidence>
<proteinExistence type="predicted"/>
<dbReference type="PROSITE" id="PS51462">
    <property type="entry name" value="NUDIX"/>
    <property type="match status" value="1"/>
</dbReference>